<keyword evidence="2" id="KW-1185">Reference proteome</keyword>
<dbReference type="AlphaFoldDB" id="A0A834TJ10"/>
<gene>
    <name evidence="1" type="ORF">G2W53_027471</name>
</gene>
<comment type="caution">
    <text evidence="1">The sequence shown here is derived from an EMBL/GenBank/DDBJ whole genome shotgun (WGS) entry which is preliminary data.</text>
</comment>
<dbReference type="EMBL" id="JAAIUW010000008">
    <property type="protein sequence ID" value="KAF7822016.1"/>
    <property type="molecule type" value="Genomic_DNA"/>
</dbReference>
<sequence>MVEIIRLVQPKQYYLRIIKTAGNVGVTDTRQSNKRSKHLFLPVMDGEPEPAHTMPWYKRRKIFATKTTIKIDLCVEESGNSHGNVYAPMHKAANLEEVDKLSS</sequence>
<dbReference type="Proteomes" id="UP000634136">
    <property type="component" value="Unassembled WGS sequence"/>
</dbReference>
<evidence type="ECO:0000313" key="1">
    <source>
        <dbReference type="EMBL" id="KAF7822016.1"/>
    </source>
</evidence>
<proteinExistence type="predicted"/>
<evidence type="ECO:0000313" key="2">
    <source>
        <dbReference type="Proteomes" id="UP000634136"/>
    </source>
</evidence>
<name>A0A834TJ10_9FABA</name>
<reference evidence="1" key="1">
    <citation type="submission" date="2020-09" db="EMBL/GenBank/DDBJ databases">
        <title>Genome-Enabled Discovery of Anthraquinone Biosynthesis in Senna tora.</title>
        <authorList>
            <person name="Kang S.-H."/>
            <person name="Pandey R.P."/>
            <person name="Lee C.-M."/>
            <person name="Sim J.-S."/>
            <person name="Jeong J.-T."/>
            <person name="Choi B.-S."/>
            <person name="Jung M."/>
            <person name="Ginzburg D."/>
            <person name="Zhao K."/>
            <person name="Won S.Y."/>
            <person name="Oh T.-J."/>
            <person name="Yu Y."/>
            <person name="Kim N.-H."/>
            <person name="Lee O.R."/>
            <person name="Lee T.-H."/>
            <person name="Bashyal P."/>
            <person name="Kim T.-S."/>
            <person name="Lee W.-H."/>
            <person name="Kawkins C."/>
            <person name="Kim C.-K."/>
            <person name="Kim J.S."/>
            <person name="Ahn B.O."/>
            <person name="Rhee S.Y."/>
            <person name="Sohng J.K."/>
        </authorList>
    </citation>
    <scope>NUCLEOTIDE SEQUENCE</scope>
    <source>
        <tissue evidence="1">Leaf</tissue>
    </source>
</reference>
<protein>
    <submittedName>
        <fullName evidence="1">Uncharacterized protein</fullName>
    </submittedName>
</protein>
<organism evidence="1 2">
    <name type="scientific">Senna tora</name>
    <dbReference type="NCBI Taxonomy" id="362788"/>
    <lineage>
        <taxon>Eukaryota</taxon>
        <taxon>Viridiplantae</taxon>
        <taxon>Streptophyta</taxon>
        <taxon>Embryophyta</taxon>
        <taxon>Tracheophyta</taxon>
        <taxon>Spermatophyta</taxon>
        <taxon>Magnoliopsida</taxon>
        <taxon>eudicotyledons</taxon>
        <taxon>Gunneridae</taxon>
        <taxon>Pentapetalae</taxon>
        <taxon>rosids</taxon>
        <taxon>fabids</taxon>
        <taxon>Fabales</taxon>
        <taxon>Fabaceae</taxon>
        <taxon>Caesalpinioideae</taxon>
        <taxon>Cassia clade</taxon>
        <taxon>Senna</taxon>
    </lineage>
</organism>
<accession>A0A834TJ10</accession>